<dbReference type="PANTHER" id="PTHR38686">
    <property type="entry name" value="APOLIPOPROTEIN N-ACYLTRANSFERASE"/>
    <property type="match status" value="1"/>
</dbReference>
<keyword evidence="12" id="KW-1185">Reference proteome</keyword>
<evidence type="ECO:0000259" key="10">
    <source>
        <dbReference type="PROSITE" id="PS50263"/>
    </source>
</evidence>
<gene>
    <name evidence="9 11" type="primary">lnt</name>
    <name evidence="11" type="ORF">GCM10007894_15510</name>
</gene>
<dbReference type="PROSITE" id="PS50263">
    <property type="entry name" value="CN_HYDROLASE"/>
    <property type="match status" value="1"/>
</dbReference>
<comment type="pathway">
    <text evidence="9">Protein modification; lipoprotein biosynthesis (N-acyl transfer).</text>
</comment>
<comment type="subcellular location">
    <subcellularLocation>
        <location evidence="1 9">Cell membrane</location>
        <topology evidence="1 9">Multi-pass membrane protein</topology>
    </subcellularLocation>
</comment>
<dbReference type="InterPro" id="IPR004563">
    <property type="entry name" value="Apolipo_AcylTrfase"/>
</dbReference>
<keyword evidence="7 9" id="KW-0472">Membrane</keyword>
<dbReference type="InterPro" id="IPR036526">
    <property type="entry name" value="C-N_Hydrolase_sf"/>
</dbReference>
<keyword evidence="6 9" id="KW-1133">Transmembrane helix</keyword>
<accession>A0AA37TVD4</accession>
<dbReference type="RefSeq" id="WP_095498613.1">
    <property type="nucleotide sequence ID" value="NZ_BSPO01000003.1"/>
</dbReference>
<comment type="caution">
    <text evidence="11">The sequence shown here is derived from an EMBL/GenBank/DDBJ whole genome shotgun (WGS) entry which is preliminary data.</text>
</comment>
<feature type="transmembrane region" description="Helical" evidence="9">
    <location>
        <begin position="28"/>
        <end position="44"/>
    </location>
</feature>
<evidence type="ECO:0000256" key="5">
    <source>
        <dbReference type="ARBA" id="ARBA00022692"/>
    </source>
</evidence>
<feature type="domain" description="CN hydrolase" evidence="10">
    <location>
        <begin position="221"/>
        <end position="465"/>
    </location>
</feature>
<feature type="transmembrane region" description="Helical" evidence="9">
    <location>
        <begin position="56"/>
        <end position="75"/>
    </location>
</feature>
<sequence>MIARYTWLAAIIAWLAGAATSLAYAPYQQHWLAAVALVIPLWLSQHKSLKQTASIWFGYGFGKFAVGISWVHVSMAEYGGMPLIASIALMALLAGYLALYPMLAGVLHRKLNPHAHLGVLLLTFPALWTIAEWLRGFILTGFPWLWEGYALTDTVMAPMATYAGALGLTYLVVLLGCSAYVLFKRNAIGFIGPIVATTLLVLTPTINKPISSDGQVDVALVQGNIAQSVKWQPETLWPTLQAYMDLSRPHYDADIIIWPEAAIPAPEFQVVDFIDYVAKAASVNQTQIVSGTIHLEDGDQFYNSLRVLTEEQDGELGANQRYNKHHLLPIGEFVPFGDLLRPLAPFFNLPMSSFSRGTYQQPNLSASNYNLLPAICYEIAFPELVRANLNADTDMLLTVSNDAWFGSSAGPLQHMQIAQMRAIELGRPLLRATNNGVTAVVDANGIIQAKLPQFEAAVLRSQVPLQSRDTLFARYGQWPTLFISALLLALGMSLSRHLTCSSTPEDD</sequence>
<name>A0AA37TVD4_9GAMM</name>
<evidence type="ECO:0000256" key="6">
    <source>
        <dbReference type="ARBA" id="ARBA00022989"/>
    </source>
</evidence>
<dbReference type="Pfam" id="PF20154">
    <property type="entry name" value="LNT_N"/>
    <property type="match status" value="1"/>
</dbReference>
<feature type="transmembrane region" description="Helical" evidence="9">
    <location>
        <begin position="188"/>
        <end position="206"/>
    </location>
</feature>
<evidence type="ECO:0000256" key="2">
    <source>
        <dbReference type="ARBA" id="ARBA00010065"/>
    </source>
</evidence>
<evidence type="ECO:0000256" key="1">
    <source>
        <dbReference type="ARBA" id="ARBA00004651"/>
    </source>
</evidence>
<keyword evidence="8 9" id="KW-0012">Acyltransferase</keyword>
<evidence type="ECO:0000256" key="8">
    <source>
        <dbReference type="ARBA" id="ARBA00023315"/>
    </source>
</evidence>
<evidence type="ECO:0000256" key="3">
    <source>
        <dbReference type="ARBA" id="ARBA00022475"/>
    </source>
</evidence>
<feature type="transmembrane region" description="Helical" evidence="9">
    <location>
        <begin position="119"/>
        <end position="142"/>
    </location>
</feature>
<dbReference type="EMBL" id="BSPO01000003">
    <property type="protein sequence ID" value="GLS83574.1"/>
    <property type="molecule type" value="Genomic_DNA"/>
</dbReference>
<feature type="transmembrane region" description="Helical" evidence="9">
    <location>
        <begin position="162"/>
        <end position="183"/>
    </location>
</feature>
<evidence type="ECO:0000256" key="4">
    <source>
        <dbReference type="ARBA" id="ARBA00022679"/>
    </source>
</evidence>
<organism evidence="11 12">
    <name type="scientific">Paraferrimonas haliotis</name>
    <dbReference type="NCBI Taxonomy" id="2013866"/>
    <lineage>
        <taxon>Bacteria</taxon>
        <taxon>Pseudomonadati</taxon>
        <taxon>Pseudomonadota</taxon>
        <taxon>Gammaproteobacteria</taxon>
        <taxon>Alteromonadales</taxon>
        <taxon>Ferrimonadaceae</taxon>
        <taxon>Paraferrimonas</taxon>
    </lineage>
</organism>
<dbReference type="Pfam" id="PF00795">
    <property type="entry name" value="CN_hydrolase"/>
    <property type="match status" value="1"/>
</dbReference>
<evidence type="ECO:0000313" key="11">
    <source>
        <dbReference type="EMBL" id="GLS83574.1"/>
    </source>
</evidence>
<comment type="catalytic activity">
    <reaction evidence="9">
        <text>N-terminal S-1,2-diacyl-sn-glyceryl-L-cysteinyl-[lipoprotein] + a glycerophospholipid = N-acyl-S-1,2-diacyl-sn-glyceryl-L-cysteinyl-[lipoprotein] + a 2-acyl-sn-glycero-3-phospholipid + H(+)</text>
        <dbReference type="Rhea" id="RHEA:48228"/>
        <dbReference type="Rhea" id="RHEA-COMP:14681"/>
        <dbReference type="Rhea" id="RHEA-COMP:14684"/>
        <dbReference type="ChEBI" id="CHEBI:15378"/>
        <dbReference type="ChEBI" id="CHEBI:136912"/>
        <dbReference type="ChEBI" id="CHEBI:140656"/>
        <dbReference type="ChEBI" id="CHEBI:140657"/>
        <dbReference type="ChEBI" id="CHEBI:140660"/>
        <dbReference type="EC" id="2.3.1.269"/>
    </reaction>
</comment>
<evidence type="ECO:0000256" key="7">
    <source>
        <dbReference type="ARBA" id="ARBA00023136"/>
    </source>
</evidence>
<dbReference type="GO" id="GO:0005886">
    <property type="term" value="C:plasma membrane"/>
    <property type="evidence" value="ECO:0007669"/>
    <property type="project" value="UniProtKB-SubCell"/>
</dbReference>
<dbReference type="GO" id="GO:0042158">
    <property type="term" value="P:lipoprotein biosynthetic process"/>
    <property type="evidence" value="ECO:0007669"/>
    <property type="project" value="UniProtKB-UniRule"/>
</dbReference>
<keyword evidence="5 9" id="KW-0812">Transmembrane</keyword>
<dbReference type="Gene3D" id="3.60.110.10">
    <property type="entry name" value="Carbon-nitrogen hydrolase"/>
    <property type="match status" value="1"/>
</dbReference>
<dbReference type="GO" id="GO:0016410">
    <property type="term" value="F:N-acyltransferase activity"/>
    <property type="evidence" value="ECO:0007669"/>
    <property type="project" value="UniProtKB-UniRule"/>
</dbReference>
<evidence type="ECO:0000256" key="9">
    <source>
        <dbReference type="HAMAP-Rule" id="MF_01148"/>
    </source>
</evidence>
<evidence type="ECO:0000313" key="12">
    <source>
        <dbReference type="Proteomes" id="UP001157439"/>
    </source>
</evidence>
<dbReference type="EC" id="2.3.1.269" evidence="9"/>
<dbReference type="CDD" id="cd07571">
    <property type="entry name" value="ALP_N-acyl_transferase"/>
    <property type="match status" value="1"/>
</dbReference>
<dbReference type="InterPro" id="IPR045378">
    <property type="entry name" value="LNT_N"/>
</dbReference>
<keyword evidence="3 9" id="KW-1003">Cell membrane</keyword>
<comment type="similarity">
    <text evidence="2 9">Belongs to the CN hydrolase family. Apolipoprotein N-acyltransferase subfamily.</text>
</comment>
<dbReference type="NCBIfam" id="TIGR00546">
    <property type="entry name" value="lnt"/>
    <property type="match status" value="1"/>
</dbReference>
<dbReference type="Proteomes" id="UP001157439">
    <property type="component" value="Unassembled WGS sequence"/>
</dbReference>
<comment type="function">
    <text evidence="9">Catalyzes the phospholipid dependent N-acylation of the N-terminal cysteine of apolipoprotein, the last step in lipoprotein maturation.</text>
</comment>
<dbReference type="AlphaFoldDB" id="A0AA37TVD4"/>
<protein>
    <recommendedName>
        <fullName evidence="9">Apolipoprotein N-acyltransferase</fullName>
        <shortName evidence="9">ALP N-acyltransferase</shortName>
        <ecNumber evidence="9">2.3.1.269</ecNumber>
    </recommendedName>
</protein>
<dbReference type="SUPFAM" id="SSF56317">
    <property type="entry name" value="Carbon-nitrogen hydrolase"/>
    <property type="match status" value="1"/>
</dbReference>
<dbReference type="HAMAP" id="MF_01148">
    <property type="entry name" value="Lnt"/>
    <property type="match status" value="1"/>
</dbReference>
<feature type="transmembrane region" description="Helical" evidence="9">
    <location>
        <begin position="81"/>
        <end position="107"/>
    </location>
</feature>
<dbReference type="PANTHER" id="PTHR38686:SF1">
    <property type="entry name" value="APOLIPOPROTEIN N-ACYLTRANSFERASE"/>
    <property type="match status" value="1"/>
</dbReference>
<keyword evidence="4 9" id="KW-0808">Transferase</keyword>
<proteinExistence type="inferred from homology"/>
<dbReference type="InterPro" id="IPR003010">
    <property type="entry name" value="C-N_Hydrolase"/>
</dbReference>
<reference evidence="11 12" key="1">
    <citation type="journal article" date="2014" name="Int. J. Syst. Evol. Microbiol.">
        <title>Complete genome sequence of Corynebacterium casei LMG S-19264T (=DSM 44701T), isolated from a smear-ripened cheese.</title>
        <authorList>
            <consortium name="US DOE Joint Genome Institute (JGI-PGF)"/>
            <person name="Walter F."/>
            <person name="Albersmeier A."/>
            <person name="Kalinowski J."/>
            <person name="Ruckert C."/>
        </authorList>
    </citation>
    <scope>NUCLEOTIDE SEQUENCE [LARGE SCALE GENOMIC DNA]</scope>
    <source>
        <strain evidence="11 12">NBRC 112785</strain>
    </source>
</reference>